<keyword evidence="1" id="KW-0732">Signal</keyword>
<organism evidence="2 3">
    <name type="scientific">Drosophila guanche</name>
    <name type="common">Fruit fly</name>
    <dbReference type="NCBI Taxonomy" id="7266"/>
    <lineage>
        <taxon>Eukaryota</taxon>
        <taxon>Metazoa</taxon>
        <taxon>Ecdysozoa</taxon>
        <taxon>Arthropoda</taxon>
        <taxon>Hexapoda</taxon>
        <taxon>Insecta</taxon>
        <taxon>Pterygota</taxon>
        <taxon>Neoptera</taxon>
        <taxon>Endopterygota</taxon>
        <taxon>Diptera</taxon>
        <taxon>Brachycera</taxon>
        <taxon>Muscomorpha</taxon>
        <taxon>Ephydroidea</taxon>
        <taxon>Drosophilidae</taxon>
        <taxon>Drosophila</taxon>
        <taxon>Sophophora</taxon>
    </lineage>
</organism>
<dbReference type="PANTHER" id="PTHR10974">
    <property type="entry name" value="FI08016P-RELATED"/>
    <property type="match status" value="1"/>
</dbReference>
<evidence type="ECO:0000313" key="3">
    <source>
        <dbReference type="Proteomes" id="UP000268350"/>
    </source>
</evidence>
<keyword evidence="3" id="KW-1185">Reference proteome</keyword>
<dbReference type="PANTHER" id="PTHR10974:SF9">
    <property type="entry name" value="DUF229 DOMAIN CONTAINING PROTEIN-RELATED"/>
    <property type="match status" value="1"/>
</dbReference>
<dbReference type="Proteomes" id="UP000268350">
    <property type="component" value="Unassembled WGS sequence"/>
</dbReference>
<dbReference type="AlphaFoldDB" id="A0A3B0KGJ0"/>
<gene>
    <name evidence="2" type="ORF">DGUA_6G014685</name>
</gene>
<dbReference type="STRING" id="7266.A0A3B0KGJ0"/>
<dbReference type="GO" id="GO:0005615">
    <property type="term" value="C:extracellular space"/>
    <property type="evidence" value="ECO:0007669"/>
    <property type="project" value="TreeGrafter"/>
</dbReference>
<evidence type="ECO:0008006" key="4">
    <source>
        <dbReference type="Google" id="ProtNLM"/>
    </source>
</evidence>
<evidence type="ECO:0000256" key="1">
    <source>
        <dbReference type="SAM" id="SignalP"/>
    </source>
</evidence>
<name>A0A3B0KGJ0_DROGU</name>
<reference evidence="3" key="1">
    <citation type="submission" date="2018-01" db="EMBL/GenBank/DDBJ databases">
        <authorList>
            <person name="Alioto T."/>
            <person name="Alioto T."/>
        </authorList>
    </citation>
    <scope>NUCLEOTIDE SEQUENCE [LARGE SCALE GENOMIC DNA]</scope>
</reference>
<protein>
    <recommendedName>
        <fullName evidence="4">DUF229 domain containing protein</fullName>
    </recommendedName>
</protein>
<evidence type="ECO:0000313" key="2">
    <source>
        <dbReference type="EMBL" id="SPP84846.1"/>
    </source>
</evidence>
<dbReference type="OrthoDB" id="413313at2759"/>
<feature type="signal peptide" evidence="1">
    <location>
        <begin position="1"/>
        <end position="40"/>
    </location>
</feature>
<feature type="chain" id="PRO_5017306819" description="DUF229 domain containing protein" evidence="1">
    <location>
        <begin position="41"/>
        <end position="667"/>
    </location>
</feature>
<dbReference type="EMBL" id="OUUW01000009">
    <property type="protein sequence ID" value="SPP84846.1"/>
    <property type="molecule type" value="Genomic_DNA"/>
</dbReference>
<sequence length="667" mass="77055">MTVAKTQETSIQGKGEVSAMNRMLLVPFGTLFSLVALAAAAGQQPAMPKYFVNSPLCKMPYVDPFSADVMAIYKKIKLKDCHNDSELVTAEYDPKLKQYRVHTRLDLARKMAKENVTLECGYQKIYRDGNATIPDDAYRMSKVIPLTDNLVVPNDVEYITTRCFLNSSNSKNHKSNITQRDAMTFVQDHLTPEELVHSFRLLNDEQDPKPNVIILGIDSTSRINLRRTMPQVLRFLKNLPGWFEMQGYNKVGDNTLPNLLAILTGDNHVENIEAGKFKVRGFEDSLDYIWQHFKEAGYTTAYAEDCQSLSTFNFHKPGFIRQPVDYYLRPFVRAIEKTLKLERRFETIFCVGRHISSGYVWDFAVQFVQRLLEETPMFGVFWSNSFTHNVFSAGSAMDHLFREYLLLLLKLGLFKRSIVLLVSDHGYRFGNIRTRTKSGYLDERLPMMWLYVPPWFRKKYPHYVANLRKNRNRLSSNYDVHMTLQHILQLNTRSHEAFDARIKAKKCPNCRSLFFELPENRSCSEAGITEKWCTCHPTTTVTNRTQYMAVARAVVQGMNQHLVAKKLTHLCENFQLNSVEVMDRKEILGERSTTAATEHVYVLNFQTVYKKPKFEATVRWNPRSSTLKMNVDELSRKDSYSATAKCVKDSLVKKYCICKKLPGKQHK</sequence>
<dbReference type="CDD" id="cd16021">
    <property type="entry name" value="ALP_like"/>
    <property type="match status" value="1"/>
</dbReference>
<proteinExistence type="predicted"/>
<accession>A0A3B0KGJ0</accession>
<dbReference type="Gene3D" id="3.40.720.10">
    <property type="entry name" value="Alkaline Phosphatase, subunit A"/>
    <property type="match status" value="1"/>
</dbReference>
<dbReference type="InterPro" id="IPR017850">
    <property type="entry name" value="Alkaline_phosphatase_core_sf"/>
</dbReference>
<dbReference type="FunFam" id="3.40.720.10:FF:000017">
    <property type="entry name" value="Predicted protein"/>
    <property type="match status" value="1"/>
</dbReference>
<dbReference type="SUPFAM" id="SSF53649">
    <property type="entry name" value="Alkaline phosphatase-like"/>
    <property type="match status" value="1"/>
</dbReference>
<dbReference type="Pfam" id="PF02995">
    <property type="entry name" value="DUF229"/>
    <property type="match status" value="1"/>
</dbReference>
<dbReference type="InterPro" id="IPR004245">
    <property type="entry name" value="DUF229"/>
</dbReference>